<evidence type="ECO:0000256" key="1">
    <source>
        <dbReference type="ARBA" id="ARBA00023118"/>
    </source>
</evidence>
<feature type="domain" description="CRISPR type III-associated protein" evidence="2">
    <location>
        <begin position="17"/>
        <end position="167"/>
    </location>
</feature>
<dbReference type="RefSeq" id="WP_132770405.1">
    <property type="nucleotide sequence ID" value="NZ_SMAB01000024.1"/>
</dbReference>
<dbReference type="PANTHER" id="PTHR35579:SF6">
    <property type="entry name" value="DUF324 DOMAIN-CONTAINING PROTEIN"/>
    <property type="match status" value="1"/>
</dbReference>
<reference evidence="3 4" key="1">
    <citation type="submission" date="2019-03" db="EMBL/GenBank/DDBJ databases">
        <title>Genomic Encyclopedia of Type Strains, Phase IV (KMG-IV): sequencing the most valuable type-strain genomes for metagenomic binning, comparative biology and taxonomic classification.</title>
        <authorList>
            <person name="Goeker M."/>
        </authorList>
    </citation>
    <scope>NUCLEOTIDE SEQUENCE [LARGE SCALE GENOMIC DNA]</scope>
    <source>
        <strain evidence="3 4">DSM 23802</strain>
    </source>
</reference>
<dbReference type="OrthoDB" id="9789361at2"/>
<dbReference type="PANTHER" id="PTHR35579">
    <property type="entry name" value="CRISPR SYSTEM CMS ENDORIBONUCLEASE CSM3"/>
    <property type="match status" value="1"/>
</dbReference>
<name>A0A4R3K826_9BACI</name>
<protein>
    <submittedName>
        <fullName evidence="3">CRISPR/Cas system CSM-associated protein Csm3 (Group 7 of RAMP superfamily)</fullName>
    </submittedName>
</protein>
<dbReference type="AlphaFoldDB" id="A0A4R3K826"/>
<keyword evidence="1" id="KW-0051">Antiviral defense</keyword>
<organism evidence="3 4">
    <name type="scientific">Tepidibacillus fermentans</name>
    <dbReference type="NCBI Taxonomy" id="1281767"/>
    <lineage>
        <taxon>Bacteria</taxon>
        <taxon>Bacillati</taxon>
        <taxon>Bacillota</taxon>
        <taxon>Bacilli</taxon>
        <taxon>Bacillales</taxon>
        <taxon>Bacillaceae</taxon>
        <taxon>Tepidibacillus</taxon>
    </lineage>
</organism>
<sequence length="422" mass="47329">MAIKGKRFVTVLFAEVKNIGPLHIGTGDNEILIDPTENKAILPATSIAGVFRSYVSEHDGVEKANEIFGSQERESQIYFYDSLSDQKNVERRPGVRIDPATGAAMKNHKLEREYLGANHQFLLKMEVYSENEDQKEKLTNLLYQCLNALDQQHINFGGHGTTGVGFFQLVKVEKEEFDLEDAHSLGNYLKREGVREEVTDLVKNISLPLDMMEIELDGHLTTPLLVKAPSTNNADLPDAENIRNSDGQYIIPGSSLKGVLRNQCQRILNYYKKPYVIEIAFGKDTKEYEERAKGRVFIDDSIVEQKGQNSGVYHRIKIDRFTSGVFGGALMTEEPILGSISLKVRYKLVHDPKIDHEVIAVLILALRDIGVGNVAIGSGNNVGRGRLQGNKMVIRDGKDTIVIQLDREERSEKLTQYIRALS</sequence>
<comment type="caution">
    <text evidence="3">The sequence shown here is derived from an EMBL/GenBank/DDBJ whole genome shotgun (WGS) entry which is preliminary data.</text>
</comment>
<accession>A0A4R3K826</accession>
<dbReference type="EMBL" id="SMAB01000024">
    <property type="protein sequence ID" value="TCS78933.1"/>
    <property type="molecule type" value="Genomic_DNA"/>
</dbReference>
<dbReference type="CDD" id="cd09726">
    <property type="entry name" value="RAMP_I_III"/>
    <property type="match status" value="2"/>
</dbReference>
<keyword evidence="4" id="KW-1185">Reference proteome</keyword>
<dbReference type="Proteomes" id="UP000295788">
    <property type="component" value="Unassembled WGS sequence"/>
</dbReference>
<dbReference type="InterPro" id="IPR052216">
    <property type="entry name" value="CRISPR_Csm3_endoribonuclease"/>
</dbReference>
<dbReference type="Pfam" id="PF03787">
    <property type="entry name" value="RAMPs"/>
    <property type="match status" value="2"/>
</dbReference>
<dbReference type="InterPro" id="IPR005537">
    <property type="entry name" value="RAMP_III_fam"/>
</dbReference>
<proteinExistence type="predicted"/>
<feature type="domain" description="CRISPR type III-associated protein" evidence="2">
    <location>
        <begin position="220"/>
        <end position="387"/>
    </location>
</feature>
<evidence type="ECO:0000313" key="4">
    <source>
        <dbReference type="Proteomes" id="UP000295788"/>
    </source>
</evidence>
<evidence type="ECO:0000313" key="3">
    <source>
        <dbReference type="EMBL" id="TCS78933.1"/>
    </source>
</evidence>
<evidence type="ECO:0000259" key="2">
    <source>
        <dbReference type="Pfam" id="PF03787"/>
    </source>
</evidence>
<gene>
    <name evidence="3" type="ORF">EDD72_12412</name>
</gene>
<dbReference type="GO" id="GO:0051607">
    <property type="term" value="P:defense response to virus"/>
    <property type="evidence" value="ECO:0007669"/>
    <property type="project" value="UniProtKB-KW"/>
</dbReference>